<keyword evidence="11" id="KW-1185">Reference proteome</keyword>
<evidence type="ECO:0000256" key="3">
    <source>
        <dbReference type="ARBA" id="ARBA00023012"/>
    </source>
</evidence>
<dbReference type="AlphaFoldDB" id="A0A4S8JZL9"/>
<dbReference type="InterPro" id="IPR045871">
    <property type="entry name" value="AHP1-5/YPD1"/>
</dbReference>
<evidence type="ECO:0000259" key="9">
    <source>
        <dbReference type="PROSITE" id="PS50894"/>
    </source>
</evidence>
<evidence type="ECO:0000256" key="7">
    <source>
        <dbReference type="RuleBase" id="RU369004"/>
    </source>
</evidence>
<dbReference type="EMBL" id="PYDT01000003">
    <property type="protein sequence ID" value="THU67861.1"/>
    <property type="molecule type" value="Genomic_DNA"/>
</dbReference>
<comment type="domain">
    <text evidence="7">Histidine-containing phosphotransfer domain (HPt) contains an active histidine that mediates the phosphotransfer.</text>
</comment>
<feature type="region of interest" description="Disordered" evidence="8">
    <location>
        <begin position="227"/>
        <end position="260"/>
    </location>
</feature>
<dbReference type="GO" id="GO:0009927">
    <property type="term" value="F:histidine phosphotransfer kinase activity"/>
    <property type="evidence" value="ECO:0007669"/>
    <property type="project" value="UniProtKB-UniRule"/>
</dbReference>
<proteinExistence type="predicted"/>
<dbReference type="CDD" id="cd00088">
    <property type="entry name" value="HPT"/>
    <property type="match status" value="1"/>
</dbReference>
<keyword evidence="6" id="KW-0597">Phosphoprotein</keyword>
<dbReference type="PROSITE" id="PS50894">
    <property type="entry name" value="HPT"/>
    <property type="match status" value="1"/>
</dbReference>
<feature type="modified residue" description="Phosphohistidine" evidence="6">
    <location>
        <position position="79"/>
    </location>
</feature>
<dbReference type="SUPFAM" id="SSF47226">
    <property type="entry name" value="Histidine-containing phosphotransfer domain, HPT domain"/>
    <property type="match status" value="1"/>
</dbReference>
<dbReference type="GO" id="GO:0080038">
    <property type="term" value="P:positive regulation of cytokinin-activated signaling pathway"/>
    <property type="evidence" value="ECO:0007669"/>
    <property type="project" value="UniProtKB-ARBA"/>
</dbReference>
<evidence type="ECO:0000256" key="2">
    <source>
        <dbReference type="ARBA" id="ARBA00022864"/>
    </source>
</evidence>
<keyword evidence="4" id="KW-0539">Nucleus</keyword>
<comment type="caution">
    <text evidence="10">The sequence shown here is derived from an EMBL/GenBank/DDBJ whole genome shotgun (WGS) entry which is preliminary data.</text>
</comment>
<comment type="subcellular location">
    <subcellularLocation>
        <location evidence="7">Cytoplasm</location>
        <location evidence="7">Cytosol</location>
    </subcellularLocation>
    <subcellularLocation>
        <location evidence="7">Nucleus</location>
    </subcellularLocation>
</comment>
<dbReference type="GO" id="GO:0000160">
    <property type="term" value="P:phosphorelay signal transduction system"/>
    <property type="evidence" value="ECO:0007669"/>
    <property type="project" value="UniProtKB-UniRule"/>
</dbReference>
<evidence type="ECO:0000313" key="11">
    <source>
        <dbReference type="Proteomes" id="UP000317650"/>
    </source>
</evidence>
<sequence>MESSNLQRRYIDIKSTLFREGFLDSQYTQLQQLQDESNPDFVTEVVTLFFEDSEKLQDELSRTLDQEVVDFKKVAAHVHQLKGSSVSIGAQRVKNVCMAFRICCEEMNREGSACDLPKYMILVLVVTEFTIGLALLQVPQMSAASAAGVFPGEEQAGDSVPAGAADRGRRWIHPNNVVGVLAKPGVDRARRRKSWRSCLVEASSVALPSNQLPGEVMRRLSVEGRSVDESSTHNESQACRRAAAAKLPRRGSDMRKKMTKKSPIIACDSLTSGWSLTPPFPTANLAVP</sequence>
<dbReference type="Proteomes" id="UP000317650">
    <property type="component" value="Chromosome 5"/>
</dbReference>
<evidence type="ECO:0000256" key="6">
    <source>
        <dbReference type="PROSITE-ProRule" id="PRU00110"/>
    </source>
</evidence>
<dbReference type="GO" id="GO:0005829">
    <property type="term" value="C:cytosol"/>
    <property type="evidence" value="ECO:0007669"/>
    <property type="project" value="UniProtKB-SubCell"/>
</dbReference>
<dbReference type="PANTHER" id="PTHR28242">
    <property type="entry name" value="PHOSPHORELAY INTERMEDIATE PROTEIN YPD1"/>
    <property type="match status" value="1"/>
</dbReference>
<comment type="function">
    <text evidence="5">Functions as a two-component phosphorelay mediators between cytokinin sensor histidine kinases and response regulators (B-type ARRs). Plays an important role in propagating cytokinin signal transduction through the multistep His-to-Asp phosphorelay. Functions as a positive regulator of the cytokinin signaling pathway. May play a regulatory role in salt and drought tolerance during plant development.</text>
</comment>
<keyword evidence="2 7" id="KW-0932">Cytokinin signaling pathway</keyword>
<dbReference type="FunFam" id="1.20.120.160:FF:000001">
    <property type="entry name" value="Histidine-containing phosphotransfer protein 1"/>
    <property type="match status" value="1"/>
</dbReference>
<name>A0A4S8JZL9_MUSBA</name>
<dbReference type="GO" id="GO:0005634">
    <property type="term" value="C:nucleus"/>
    <property type="evidence" value="ECO:0007669"/>
    <property type="project" value="UniProtKB-SubCell"/>
</dbReference>
<evidence type="ECO:0000313" key="10">
    <source>
        <dbReference type="EMBL" id="THU67861.1"/>
    </source>
</evidence>
<gene>
    <name evidence="10" type="ORF">C4D60_Mb05t29160</name>
</gene>
<dbReference type="Pfam" id="PF01627">
    <property type="entry name" value="Hpt"/>
    <property type="match status" value="1"/>
</dbReference>
<dbReference type="GO" id="GO:0009736">
    <property type="term" value="P:cytokinin-activated signaling pathway"/>
    <property type="evidence" value="ECO:0007669"/>
    <property type="project" value="UniProtKB-KW"/>
</dbReference>
<organism evidence="10 11">
    <name type="scientific">Musa balbisiana</name>
    <name type="common">Banana</name>
    <dbReference type="NCBI Taxonomy" id="52838"/>
    <lineage>
        <taxon>Eukaryota</taxon>
        <taxon>Viridiplantae</taxon>
        <taxon>Streptophyta</taxon>
        <taxon>Embryophyta</taxon>
        <taxon>Tracheophyta</taxon>
        <taxon>Spermatophyta</taxon>
        <taxon>Magnoliopsida</taxon>
        <taxon>Liliopsida</taxon>
        <taxon>Zingiberales</taxon>
        <taxon>Musaceae</taxon>
        <taxon>Musa</taxon>
    </lineage>
</organism>
<dbReference type="STRING" id="52838.A0A4S8JZL9"/>
<evidence type="ECO:0000256" key="1">
    <source>
        <dbReference type="ARBA" id="ARBA00022490"/>
    </source>
</evidence>
<evidence type="ECO:0000256" key="4">
    <source>
        <dbReference type="ARBA" id="ARBA00023242"/>
    </source>
</evidence>
<accession>A0A4S8JZL9</accession>
<reference evidence="10 11" key="1">
    <citation type="journal article" date="2019" name="Nat. Plants">
        <title>Genome sequencing of Musa balbisiana reveals subgenome evolution and function divergence in polyploid bananas.</title>
        <authorList>
            <person name="Yao X."/>
        </authorList>
    </citation>
    <scope>NUCLEOTIDE SEQUENCE [LARGE SCALE GENOMIC DNA]</scope>
    <source>
        <strain evidence="11">cv. DH-PKW</strain>
        <tissue evidence="10">Leaves</tissue>
    </source>
</reference>
<keyword evidence="1" id="KW-0963">Cytoplasm</keyword>
<keyword evidence="3 7" id="KW-0902">Two-component regulatory system</keyword>
<evidence type="ECO:0000256" key="8">
    <source>
        <dbReference type="SAM" id="MobiDB-lite"/>
    </source>
</evidence>
<protein>
    <recommendedName>
        <fullName evidence="7">Histidine-containing phosphotransfer protein</fullName>
    </recommendedName>
</protein>
<dbReference type="PANTHER" id="PTHR28242:SF52">
    <property type="entry name" value="PHOSPHORELAY INTERMEDIATE PROTEIN YPD1"/>
    <property type="match status" value="1"/>
</dbReference>
<evidence type="ECO:0000256" key="5">
    <source>
        <dbReference type="ARBA" id="ARBA00057097"/>
    </source>
</evidence>
<feature type="domain" description="HPt" evidence="9">
    <location>
        <begin position="38"/>
        <end position="139"/>
    </location>
</feature>
<dbReference type="InterPro" id="IPR008207">
    <property type="entry name" value="Sig_transdc_His_kin_Hpt_dom"/>
</dbReference>
<dbReference type="Gene3D" id="1.20.120.160">
    <property type="entry name" value="HPT domain"/>
    <property type="match status" value="1"/>
</dbReference>
<dbReference type="InterPro" id="IPR036641">
    <property type="entry name" value="HPT_dom_sf"/>
</dbReference>
<dbReference type="GO" id="GO:0043424">
    <property type="term" value="F:protein histidine kinase binding"/>
    <property type="evidence" value="ECO:0007669"/>
    <property type="project" value="UniProtKB-UniRule"/>
</dbReference>